<organism evidence="1 2">
    <name type="scientific">Plakobranchus ocellatus</name>
    <dbReference type="NCBI Taxonomy" id="259542"/>
    <lineage>
        <taxon>Eukaryota</taxon>
        <taxon>Metazoa</taxon>
        <taxon>Spiralia</taxon>
        <taxon>Lophotrochozoa</taxon>
        <taxon>Mollusca</taxon>
        <taxon>Gastropoda</taxon>
        <taxon>Heterobranchia</taxon>
        <taxon>Euthyneura</taxon>
        <taxon>Panpulmonata</taxon>
        <taxon>Sacoglossa</taxon>
        <taxon>Placobranchoidea</taxon>
        <taxon>Plakobranchidae</taxon>
        <taxon>Plakobranchus</taxon>
    </lineage>
</organism>
<comment type="caution">
    <text evidence="1">The sequence shown here is derived from an EMBL/GenBank/DDBJ whole genome shotgun (WGS) entry which is preliminary data.</text>
</comment>
<name>A0AAV4D6U7_9GAST</name>
<evidence type="ECO:0000313" key="1">
    <source>
        <dbReference type="EMBL" id="GFO39896.1"/>
    </source>
</evidence>
<dbReference type="AlphaFoldDB" id="A0AAV4D6U7"/>
<reference evidence="1 2" key="1">
    <citation type="journal article" date="2021" name="Elife">
        <title>Chloroplast acquisition without the gene transfer in kleptoplastic sea slugs, Plakobranchus ocellatus.</title>
        <authorList>
            <person name="Maeda T."/>
            <person name="Takahashi S."/>
            <person name="Yoshida T."/>
            <person name="Shimamura S."/>
            <person name="Takaki Y."/>
            <person name="Nagai Y."/>
            <person name="Toyoda A."/>
            <person name="Suzuki Y."/>
            <person name="Arimoto A."/>
            <person name="Ishii H."/>
            <person name="Satoh N."/>
            <person name="Nishiyama T."/>
            <person name="Hasebe M."/>
            <person name="Maruyama T."/>
            <person name="Minagawa J."/>
            <person name="Obokata J."/>
            <person name="Shigenobu S."/>
        </authorList>
    </citation>
    <scope>NUCLEOTIDE SEQUENCE [LARGE SCALE GENOMIC DNA]</scope>
</reference>
<dbReference type="Proteomes" id="UP000735302">
    <property type="component" value="Unassembled WGS sequence"/>
</dbReference>
<evidence type="ECO:0000313" key="2">
    <source>
        <dbReference type="Proteomes" id="UP000735302"/>
    </source>
</evidence>
<protein>
    <submittedName>
        <fullName evidence="1">Uncharacterized protein</fullName>
    </submittedName>
</protein>
<accession>A0AAV4D6U7</accession>
<sequence>MAFFATLQKPGCHWVLIVMEIEGTDSLYLTLTAYGGLSSGCGPPFRVRTPDDNVERDNPEDYGAESCYTLRDTRRLYLTDDISVCKMHEMFCQLHLSKNVLMGAQVRMSSNSASAEQLAQLNQERELHLRKACVFYDCKTAAQQTTKADTAIAAIVFDYGKKKKTSAVPMCQPMMNINYYRR</sequence>
<keyword evidence="2" id="KW-1185">Reference proteome</keyword>
<proteinExistence type="predicted"/>
<gene>
    <name evidence="1" type="ORF">PoB_006640100</name>
</gene>
<dbReference type="EMBL" id="BLXT01007525">
    <property type="protein sequence ID" value="GFO39896.1"/>
    <property type="molecule type" value="Genomic_DNA"/>
</dbReference>